<feature type="domain" description="Nephrocystin 3-like N-terminal" evidence="3">
    <location>
        <begin position="254"/>
        <end position="416"/>
    </location>
</feature>
<dbReference type="EMBL" id="KV875093">
    <property type="protein sequence ID" value="OIW34275.1"/>
    <property type="molecule type" value="Genomic_DNA"/>
</dbReference>
<proteinExistence type="predicted"/>
<accession>A0A1J7J4H8</accession>
<gene>
    <name evidence="5" type="ORF">CONLIGDRAFT_709669</name>
</gene>
<dbReference type="Proteomes" id="UP000182658">
    <property type="component" value="Unassembled WGS sequence"/>
</dbReference>
<evidence type="ECO:0008006" key="7">
    <source>
        <dbReference type="Google" id="ProtNLM"/>
    </source>
</evidence>
<evidence type="ECO:0000259" key="3">
    <source>
        <dbReference type="Pfam" id="PF24883"/>
    </source>
</evidence>
<organism evidence="5 6">
    <name type="scientific">Coniochaeta ligniaria NRRL 30616</name>
    <dbReference type="NCBI Taxonomy" id="1408157"/>
    <lineage>
        <taxon>Eukaryota</taxon>
        <taxon>Fungi</taxon>
        <taxon>Dikarya</taxon>
        <taxon>Ascomycota</taxon>
        <taxon>Pezizomycotina</taxon>
        <taxon>Sordariomycetes</taxon>
        <taxon>Sordariomycetidae</taxon>
        <taxon>Coniochaetales</taxon>
        <taxon>Coniochaetaceae</taxon>
        <taxon>Coniochaeta</taxon>
    </lineage>
</organism>
<dbReference type="InParanoid" id="A0A1J7J4H8"/>
<evidence type="ECO:0000256" key="2">
    <source>
        <dbReference type="SAM" id="MobiDB-lite"/>
    </source>
</evidence>
<dbReference type="PANTHER" id="PTHR10039:SF5">
    <property type="entry name" value="NACHT DOMAIN-CONTAINING PROTEIN"/>
    <property type="match status" value="1"/>
</dbReference>
<dbReference type="PANTHER" id="PTHR10039">
    <property type="entry name" value="AMELOGENIN"/>
    <property type="match status" value="1"/>
</dbReference>
<protein>
    <recommendedName>
        <fullName evidence="7">NACHT domain-containing protein</fullName>
    </recommendedName>
</protein>
<dbReference type="Pfam" id="PF25053">
    <property type="entry name" value="DUF7791"/>
    <property type="match status" value="1"/>
</dbReference>
<evidence type="ECO:0000313" key="6">
    <source>
        <dbReference type="Proteomes" id="UP000182658"/>
    </source>
</evidence>
<feature type="compositionally biased region" description="Acidic residues" evidence="2">
    <location>
        <begin position="958"/>
        <end position="994"/>
    </location>
</feature>
<evidence type="ECO:0000259" key="4">
    <source>
        <dbReference type="Pfam" id="PF25053"/>
    </source>
</evidence>
<reference evidence="5 6" key="1">
    <citation type="submission" date="2016-10" db="EMBL/GenBank/DDBJ databases">
        <title>Draft genome sequence of Coniochaeta ligniaria NRRL30616, a lignocellulolytic fungus for bioabatement of inhibitors in plant biomass hydrolysates.</title>
        <authorList>
            <consortium name="DOE Joint Genome Institute"/>
            <person name="Jimenez D.J."/>
            <person name="Hector R.E."/>
            <person name="Riley R."/>
            <person name="Sun H."/>
            <person name="Grigoriev I.V."/>
            <person name="Van Elsas J.D."/>
            <person name="Nichols N.N."/>
        </authorList>
    </citation>
    <scope>NUCLEOTIDE SEQUENCE [LARGE SCALE GENOMIC DNA]</scope>
    <source>
        <strain evidence="5 6">NRRL 30616</strain>
    </source>
</reference>
<dbReference type="InterPro" id="IPR027417">
    <property type="entry name" value="P-loop_NTPase"/>
</dbReference>
<dbReference type="InterPro" id="IPR056884">
    <property type="entry name" value="NPHP3-like_N"/>
</dbReference>
<name>A0A1J7J4H8_9PEZI</name>
<dbReference type="Gene3D" id="3.40.50.300">
    <property type="entry name" value="P-loop containing nucleotide triphosphate hydrolases"/>
    <property type="match status" value="1"/>
</dbReference>
<keyword evidence="1" id="KW-0677">Repeat</keyword>
<evidence type="ECO:0000313" key="5">
    <source>
        <dbReference type="EMBL" id="OIW34275.1"/>
    </source>
</evidence>
<feature type="region of interest" description="Disordered" evidence="2">
    <location>
        <begin position="958"/>
        <end position="1001"/>
    </location>
</feature>
<dbReference type="SUPFAM" id="SSF52540">
    <property type="entry name" value="P-loop containing nucleoside triphosphate hydrolases"/>
    <property type="match status" value="1"/>
</dbReference>
<dbReference type="InterPro" id="IPR056693">
    <property type="entry name" value="DUF7791"/>
</dbReference>
<sequence length="1001" mass="112116">MDPFTSLSLATCILQIVDFGSRLVGNGHEIYKNGSVASFDQAKSAADDLKDLTRSLSSQLASVSGSASPLPNDEQRLKDLALETAEVAEELIQVVDFVARHGGKNKAWRSFRRALDAVFSKTKIDALSDRIDTLRNELILRVVVSLKARSDSPLQSAALDSRFESLTDQGKELARMLLDNNNFFTTGLDKVLHRQEEIAEAARLRHEETVAALATLRAGQSLYNSDDIQEVILRFLWFRLINDRQMDISAAYNGTFQWIFNTPSTFIPSHNTLPGFLRSGESCFWVSGKAGSGKSTLMKYIVGNPPRSYSVYGHKKSQQGLLRSILHIILGEYPQLVPIAFPAHCRFFSTRKLDREEPSLLELKAAFQLLATQAVVPLRICLFIDGIDEYDGDHVELVEYLRSVGSDSLKLVLSSRPTPACSAAFRFCPFLRLQDLTEDDIRTYVDGQLADDSNWVKIAENTTNESRKLVDRLPNEIVERCSGVFLWVVLVVRRLQSGLRDGASIEDLLASLDQLPTELEDLYRRMLQGLSPFHQRQASMALQIMYQSAKLPSGNTSLARRMHLLKLSFALDHPDSSIDAEITELPSEEHFRRRGLVVDIVTNRCCGLLEVSPGDEVQFIHKSVVDFLDNADVWADLQRITSSFGFDANASRAAASLRMIKVAPKSSLLWRVVGQALQECRLAELSTGKSHGWLLEEMDAAMETHWQRATSESRCWTDASLTSPPLWYTWFSKPGGPVPYESLFSVACRAGLTRYVEDVISSIDANPIDACCPRNNSPESPPSSLPQIALDCTVHELSRIDWYVEPDLRDSYLAILSLAVRDGADPNMRVYKNGQSSWQLAVQLATLDPCRSLEWFQTWAIILERLVQGGADICSLQFVDDARSITFDDTTEVSVRWAKSPLAIIQSAFLLAERYARPSMARKLRVIYRGLERVIRQRGGYSKVVVEEVIMGSEEEWIMVTEGEEEEEESEEEVSDEEESDEEESDEGGSEEGGSDERDFA</sequence>
<evidence type="ECO:0000256" key="1">
    <source>
        <dbReference type="ARBA" id="ARBA00022737"/>
    </source>
</evidence>
<dbReference type="Pfam" id="PF24883">
    <property type="entry name" value="NPHP3_N"/>
    <property type="match status" value="1"/>
</dbReference>
<dbReference type="OrthoDB" id="443402at2759"/>
<dbReference type="AlphaFoldDB" id="A0A1J7J4H8"/>
<feature type="domain" description="DUF7791" evidence="4">
    <location>
        <begin position="530"/>
        <end position="664"/>
    </location>
</feature>
<keyword evidence="6" id="KW-1185">Reference proteome</keyword>